<feature type="chain" id="PRO_5039186808" evidence="2">
    <location>
        <begin position="30"/>
        <end position="229"/>
    </location>
</feature>
<feature type="region of interest" description="Disordered" evidence="1">
    <location>
        <begin position="29"/>
        <end position="109"/>
    </location>
</feature>
<keyword evidence="2" id="KW-0732">Signal</keyword>
<dbReference type="RefSeq" id="WP_119929091.1">
    <property type="nucleotide sequence ID" value="NZ_QZEY01000011.1"/>
</dbReference>
<dbReference type="OrthoDB" id="3480105at2"/>
<comment type="caution">
    <text evidence="4">The sequence shown here is derived from an EMBL/GenBank/DDBJ whole genome shotgun (WGS) entry which is preliminary data.</text>
</comment>
<name>A0A3A4ANK0_9ACTN</name>
<evidence type="ECO:0000256" key="1">
    <source>
        <dbReference type="SAM" id="MobiDB-lite"/>
    </source>
</evidence>
<protein>
    <submittedName>
        <fullName evidence="4">DUF4232 domain-containing protein</fullName>
    </submittedName>
</protein>
<evidence type="ECO:0000256" key="2">
    <source>
        <dbReference type="SAM" id="SignalP"/>
    </source>
</evidence>
<dbReference type="Proteomes" id="UP000265768">
    <property type="component" value="Unassembled WGS sequence"/>
</dbReference>
<evidence type="ECO:0000313" key="4">
    <source>
        <dbReference type="EMBL" id="RJL27190.1"/>
    </source>
</evidence>
<feature type="signal peptide" evidence="2">
    <location>
        <begin position="1"/>
        <end position="29"/>
    </location>
</feature>
<evidence type="ECO:0000313" key="5">
    <source>
        <dbReference type="Proteomes" id="UP000265768"/>
    </source>
</evidence>
<organism evidence="4 5">
    <name type="scientific">Bailinhaonella thermotolerans</name>
    <dbReference type="NCBI Taxonomy" id="1070861"/>
    <lineage>
        <taxon>Bacteria</taxon>
        <taxon>Bacillati</taxon>
        <taxon>Actinomycetota</taxon>
        <taxon>Actinomycetes</taxon>
        <taxon>Streptosporangiales</taxon>
        <taxon>Streptosporangiaceae</taxon>
        <taxon>Bailinhaonella</taxon>
    </lineage>
</organism>
<dbReference type="Pfam" id="PF14016">
    <property type="entry name" value="DUF4232"/>
    <property type="match status" value="1"/>
</dbReference>
<sequence>MTAAPAHRPRVTLTGGALLLALALAGCQASGGAPAPAGAPGTVSATASAADPAGSPAGRPAESPAGIAAGEPPSGPTTAPPADRAGKGGPAPCRAAALRAETQEQESDSEEKVLATLILTNTSAAPCHIPAGWAPLGGGAPGAYRALPAERREHPGPGVATTLKPGASVFAGLLWGTGPDCPGPGSLAVSWNGSWIPVESRWTNGPRPACEGTLVLGTLQPIMNGVNFT</sequence>
<dbReference type="InterPro" id="IPR025326">
    <property type="entry name" value="DUF4232"/>
</dbReference>
<proteinExistence type="predicted"/>
<evidence type="ECO:0000259" key="3">
    <source>
        <dbReference type="Pfam" id="PF14016"/>
    </source>
</evidence>
<dbReference type="AlphaFoldDB" id="A0A3A4ANK0"/>
<gene>
    <name evidence="4" type="ORF">D5H75_25690</name>
</gene>
<feature type="domain" description="DUF4232" evidence="3">
    <location>
        <begin position="93"/>
        <end position="181"/>
    </location>
</feature>
<feature type="compositionally biased region" description="Low complexity" evidence="1">
    <location>
        <begin position="29"/>
        <end position="61"/>
    </location>
</feature>
<keyword evidence="5" id="KW-1185">Reference proteome</keyword>
<dbReference type="EMBL" id="QZEY01000011">
    <property type="protein sequence ID" value="RJL27190.1"/>
    <property type="molecule type" value="Genomic_DNA"/>
</dbReference>
<accession>A0A3A4ANK0</accession>
<reference evidence="4 5" key="1">
    <citation type="submission" date="2018-09" db="EMBL/GenBank/DDBJ databases">
        <title>YIM 75507 draft genome.</title>
        <authorList>
            <person name="Tang S."/>
            <person name="Feng Y."/>
        </authorList>
    </citation>
    <scope>NUCLEOTIDE SEQUENCE [LARGE SCALE GENOMIC DNA]</scope>
    <source>
        <strain evidence="4 5">YIM 75507</strain>
    </source>
</reference>